<dbReference type="SUPFAM" id="SSF53254">
    <property type="entry name" value="Phosphoglycerate mutase-like"/>
    <property type="match status" value="1"/>
</dbReference>
<reference evidence="3" key="1">
    <citation type="submission" date="2016-09" db="EMBL/GenBank/DDBJ databases">
        <authorList>
            <person name="Wan X."/>
            <person name="Hou S."/>
        </authorList>
    </citation>
    <scope>NUCLEOTIDE SEQUENCE [LARGE SCALE GENOMIC DNA]</scope>
    <source>
        <strain evidence="3">KH87</strain>
    </source>
</reference>
<organism evidence="2 3">
    <name type="scientific">Rheinheimera salexigens</name>
    <dbReference type="NCBI Taxonomy" id="1628148"/>
    <lineage>
        <taxon>Bacteria</taxon>
        <taxon>Pseudomonadati</taxon>
        <taxon>Pseudomonadota</taxon>
        <taxon>Gammaproteobacteria</taxon>
        <taxon>Chromatiales</taxon>
        <taxon>Chromatiaceae</taxon>
        <taxon>Rheinheimera</taxon>
    </lineage>
</organism>
<evidence type="ECO:0000313" key="2">
    <source>
        <dbReference type="EMBL" id="OEY69402.1"/>
    </source>
</evidence>
<dbReference type="Proteomes" id="UP000242258">
    <property type="component" value="Unassembled WGS sequence"/>
</dbReference>
<dbReference type="RefSeq" id="WP_070048968.1">
    <property type="nucleotide sequence ID" value="NZ_CBCSDO010000005.1"/>
</dbReference>
<keyword evidence="1" id="KW-0732">Signal</keyword>
<dbReference type="OrthoDB" id="3296006at2"/>
<dbReference type="InterPro" id="IPR013078">
    <property type="entry name" value="His_Pase_superF_clade-1"/>
</dbReference>
<comment type="caution">
    <text evidence="2">The sequence shown here is derived from an EMBL/GenBank/DDBJ whole genome shotgun (WGS) entry which is preliminary data.</text>
</comment>
<evidence type="ECO:0000256" key="1">
    <source>
        <dbReference type="SAM" id="SignalP"/>
    </source>
</evidence>
<dbReference type="STRING" id="1628148.BI198_07360"/>
<evidence type="ECO:0000313" key="3">
    <source>
        <dbReference type="Proteomes" id="UP000242258"/>
    </source>
</evidence>
<feature type="signal peptide" evidence="1">
    <location>
        <begin position="1"/>
        <end position="22"/>
    </location>
</feature>
<feature type="chain" id="PRO_5009200388" description="Histidine phosphatase family protein" evidence="1">
    <location>
        <begin position="23"/>
        <end position="164"/>
    </location>
</feature>
<gene>
    <name evidence="2" type="ORF">BI198_07360</name>
</gene>
<dbReference type="AlphaFoldDB" id="A0A1E7Q5E8"/>
<dbReference type="EMBL" id="MKEK01000001">
    <property type="protein sequence ID" value="OEY69402.1"/>
    <property type="molecule type" value="Genomic_DNA"/>
</dbReference>
<sequence length="164" mass="18038">MSLKRICLLSAVLCSLTWPVAANTIYLVRHAEKQHGGTDPALTVCGQGRAEALAAYFADIKLQAVYSTGYQRTQQTVQPIAISKQLAIQQYDPSQPELMHAQLDAHTAPVLVVGHSNTVPQLVTMLTGIEVSPLTEQDYTMLYQVELGEQVSVTLRHQEFSCNQ</sequence>
<keyword evidence="3" id="KW-1185">Reference proteome</keyword>
<dbReference type="Pfam" id="PF00300">
    <property type="entry name" value="His_Phos_1"/>
    <property type="match status" value="1"/>
</dbReference>
<dbReference type="SMART" id="SM00855">
    <property type="entry name" value="PGAM"/>
    <property type="match status" value="1"/>
</dbReference>
<dbReference type="CDD" id="cd07067">
    <property type="entry name" value="HP_PGM_like"/>
    <property type="match status" value="1"/>
</dbReference>
<protein>
    <recommendedName>
        <fullName evidence="4">Histidine phosphatase family protein</fullName>
    </recommendedName>
</protein>
<accession>A0A1E7Q5E8</accession>
<dbReference type="Gene3D" id="3.40.50.1240">
    <property type="entry name" value="Phosphoglycerate mutase-like"/>
    <property type="match status" value="1"/>
</dbReference>
<name>A0A1E7Q5E8_9GAMM</name>
<proteinExistence type="predicted"/>
<evidence type="ECO:0008006" key="4">
    <source>
        <dbReference type="Google" id="ProtNLM"/>
    </source>
</evidence>
<dbReference type="InterPro" id="IPR029033">
    <property type="entry name" value="His_PPase_superfam"/>
</dbReference>